<dbReference type="CDD" id="cd17341">
    <property type="entry name" value="MFS_NRT2_like"/>
    <property type="match status" value="1"/>
</dbReference>
<evidence type="ECO:0000256" key="8">
    <source>
        <dbReference type="RuleBase" id="RU366033"/>
    </source>
</evidence>
<feature type="domain" description="Major facilitator superfamily (MFS) profile" evidence="10">
    <location>
        <begin position="34"/>
        <end position="512"/>
    </location>
</feature>
<keyword evidence="7 8" id="KW-0472">Membrane</keyword>
<dbReference type="Proteomes" id="UP000275078">
    <property type="component" value="Unassembled WGS sequence"/>
</dbReference>
<organism evidence="11 12">
    <name type="scientific">Ascobolus immersus RN42</name>
    <dbReference type="NCBI Taxonomy" id="1160509"/>
    <lineage>
        <taxon>Eukaryota</taxon>
        <taxon>Fungi</taxon>
        <taxon>Dikarya</taxon>
        <taxon>Ascomycota</taxon>
        <taxon>Pezizomycotina</taxon>
        <taxon>Pezizomycetes</taxon>
        <taxon>Pezizales</taxon>
        <taxon>Ascobolaceae</taxon>
        <taxon>Ascobolus</taxon>
    </lineage>
</organism>
<feature type="transmembrane region" description="Helical" evidence="8">
    <location>
        <begin position="158"/>
        <end position="181"/>
    </location>
</feature>
<evidence type="ECO:0000256" key="4">
    <source>
        <dbReference type="ARBA" id="ARBA00022692"/>
    </source>
</evidence>
<comment type="similarity">
    <text evidence="2 8">Belongs to the major facilitator superfamily. Nitrate/nitrite porter (TC 2.A.1.8) family.</text>
</comment>
<dbReference type="SUPFAM" id="SSF103473">
    <property type="entry name" value="MFS general substrate transporter"/>
    <property type="match status" value="1"/>
</dbReference>
<evidence type="ECO:0000256" key="6">
    <source>
        <dbReference type="ARBA" id="ARBA00023063"/>
    </source>
</evidence>
<reference evidence="11 12" key="1">
    <citation type="journal article" date="2018" name="Nat. Ecol. Evol.">
        <title>Pezizomycetes genomes reveal the molecular basis of ectomycorrhizal truffle lifestyle.</title>
        <authorList>
            <person name="Murat C."/>
            <person name="Payen T."/>
            <person name="Noel B."/>
            <person name="Kuo A."/>
            <person name="Morin E."/>
            <person name="Chen J."/>
            <person name="Kohler A."/>
            <person name="Krizsan K."/>
            <person name="Balestrini R."/>
            <person name="Da Silva C."/>
            <person name="Montanini B."/>
            <person name="Hainaut M."/>
            <person name="Levati E."/>
            <person name="Barry K.W."/>
            <person name="Belfiori B."/>
            <person name="Cichocki N."/>
            <person name="Clum A."/>
            <person name="Dockter R.B."/>
            <person name="Fauchery L."/>
            <person name="Guy J."/>
            <person name="Iotti M."/>
            <person name="Le Tacon F."/>
            <person name="Lindquist E.A."/>
            <person name="Lipzen A."/>
            <person name="Malagnac F."/>
            <person name="Mello A."/>
            <person name="Molinier V."/>
            <person name="Miyauchi S."/>
            <person name="Poulain J."/>
            <person name="Riccioni C."/>
            <person name="Rubini A."/>
            <person name="Sitrit Y."/>
            <person name="Splivallo R."/>
            <person name="Traeger S."/>
            <person name="Wang M."/>
            <person name="Zifcakova L."/>
            <person name="Wipf D."/>
            <person name="Zambonelli A."/>
            <person name="Paolocci F."/>
            <person name="Nowrousian M."/>
            <person name="Ottonello S."/>
            <person name="Baldrian P."/>
            <person name="Spatafora J.W."/>
            <person name="Henrissat B."/>
            <person name="Nagy L.G."/>
            <person name="Aury J.M."/>
            <person name="Wincker P."/>
            <person name="Grigoriev I.V."/>
            <person name="Bonfante P."/>
            <person name="Martin F.M."/>
        </authorList>
    </citation>
    <scope>NUCLEOTIDE SEQUENCE [LARGE SCALE GENOMIC DNA]</scope>
    <source>
        <strain evidence="11 12">RN42</strain>
    </source>
</reference>
<evidence type="ECO:0000313" key="11">
    <source>
        <dbReference type="EMBL" id="RPA71698.1"/>
    </source>
</evidence>
<evidence type="ECO:0000256" key="7">
    <source>
        <dbReference type="ARBA" id="ARBA00023136"/>
    </source>
</evidence>
<protein>
    <recommendedName>
        <fullName evidence="8">Nitrate/nitrite transporter</fullName>
    </recommendedName>
</protein>
<feature type="transmembrane region" description="Helical" evidence="8">
    <location>
        <begin position="125"/>
        <end position="146"/>
    </location>
</feature>
<feature type="region of interest" description="Disordered" evidence="9">
    <location>
        <begin position="239"/>
        <end position="289"/>
    </location>
</feature>
<name>A0A3N4HFN0_ASCIM</name>
<evidence type="ECO:0000256" key="2">
    <source>
        <dbReference type="ARBA" id="ARBA00008432"/>
    </source>
</evidence>
<keyword evidence="8" id="KW-1003">Cell membrane</keyword>
<keyword evidence="12" id="KW-1185">Reference proteome</keyword>
<feature type="transmembrane region" description="Helical" evidence="8">
    <location>
        <begin position="101"/>
        <end position="119"/>
    </location>
</feature>
<feature type="transmembrane region" description="Helical" evidence="8">
    <location>
        <begin position="193"/>
        <end position="217"/>
    </location>
</feature>
<feature type="transmembrane region" description="Helical" evidence="8">
    <location>
        <begin position="424"/>
        <end position="446"/>
    </location>
</feature>
<dbReference type="InterPro" id="IPR004737">
    <property type="entry name" value="NO3_transporter_NarK/NarU-like"/>
</dbReference>
<evidence type="ECO:0000256" key="9">
    <source>
        <dbReference type="SAM" id="MobiDB-lite"/>
    </source>
</evidence>
<dbReference type="Pfam" id="PF07690">
    <property type="entry name" value="MFS_1"/>
    <property type="match status" value="2"/>
</dbReference>
<feature type="compositionally biased region" description="Polar residues" evidence="9">
    <location>
        <begin position="280"/>
        <end position="289"/>
    </location>
</feature>
<keyword evidence="4 8" id="KW-0812">Transmembrane</keyword>
<dbReference type="GO" id="GO:0005886">
    <property type="term" value="C:plasma membrane"/>
    <property type="evidence" value="ECO:0007669"/>
    <property type="project" value="UniProtKB-SubCell"/>
</dbReference>
<dbReference type="PROSITE" id="PS50850">
    <property type="entry name" value="MFS"/>
    <property type="match status" value="1"/>
</dbReference>
<evidence type="ECO:0000259" key="10">
    <source>
        <dbReference type="PROSITE" id="PS50850"/>
    </source>
</evidence>
<dbReference type="STRING" id="1160509.A0A3N4HFN0"/>
<evidence type="ECO:0000256" key="1">
    <source>
        <dbReference type="ARBA" id="ARBA00004141"/>
    </source>
</evidence>
<feature type="transmembrane region" description="Helical" evidence="8">
    <location>
        <begin position="398"/>
        <end position="418"/>
    </location>
</feature>
<keyword evidence="3 8" id="KW-0813">Transport</keyword>
<dbReference type="EMBL" id="ML119906">
    <property type="protein sequence ID" value="RPA71698.1"/>
    <property type="molecule type" value="Genomic_DNA"/>
</dbReference>
<proteinExistence type="inferred from homology"/>
<dbReference type="FunFam" id="1.20.1250.20:FF:000382">
    <property type="entry name" value="Nitrate transporter CrnA"/>
    <property type="match status" value="1"/>
</dbReference>
<feature type="transmembrane region" description="Helical" evidence="8">
    <location>
        <begin position="361"/>
        <end position="386"/>
    </location>
</feature>
<feature type="transmembrane region" description="Helical" evidence="8">
    <location>
        <begin position="324"/>
        <end position="349"/>
    </location>
</feature>
<dbReference type="InterPro" id="IPR044772">
    <property type="entry name" value="NO3_transporter"/>
</dbReference>
<dbReference type="GO" id="GO:0015113">
    <property type="term" value="F:nitrite transmembrane transporter activity"/>
    <property type="evidence" value="ECO:0007669"/>
    <property type="project" value="InterPro"/>
</dbReference>
<dbReference type="OrthoDB" id="434240at2759"/>
<sequence length="518" mass="55434">MKLSTLWTAPRINPLNRKAHSVPVFNPVNQYGRTFFFSTFGFMIAFMSWYAFPPLLSKTIKADLHLTQADIANSNIAALSATLIVRFLIGPLCDRFGPRYCYIGVLLAGAIPTALAGTINSAAGLIAIRFFVGILGGTFVPCQVWSTGFFDKDVVGTANALMAGLGNAGGGITYFVMPAIFDSLVEKQGLTPHVAWRVAFVVPFILITATALGMLFLCEDTPTGSWSDRHNAVHNNVLQREKSHQSARIVDAPTGDLTTAPTPSSDSSSGISQKKKAPGPNTSAASLESASDNDATLALETEAEVIVAPTTREILRLFASPQTLMLAAPYVCSFGGELAINSILGSYYMRNFKQLDQTSSGMWASMFGLLNLFFRPLGGIVADILYKKTSHNVHVKKYWISFLGVMMGGFCLLIGLLNPHDLPTMIGLVAGLALFMDASNGANFALVPHVHPFANGVLSGIVGASGNLGGVIFALLFRFVAHEGQYHTVIWIIGVVSIAINVGITFIRTLPKGQIGGH</sequence>
<evidence type="ECO:0000313" key="12">
    <source>
        <dbReference type="Proteomes" id="UP000275078"/>
    </source>
</evidence>
<gene>
    <name evidence="11" type="ORF">BJ508DRAFT_419816</name>
</gene>
<feature type="transmembrane region" description="Helical" evidence="8">
    <location>
        <begin position="489"/>
        <end position="510"/>
    </location>
</feature>
<feature type="transmembrane region" description="Helical" evidence="8">
    <location>
        <begin position="453"/>
        <end position="477"/>
    </location>
</feature>
<dbReference type="NCBIfam" id="TIGR00886">
    <property type="entry name" value="2A0108"/>
    <property type="match status" value="1"/>
</dbReference>
<keyword evidence="5 8" id="KW-1133">Transmembrane helix</keyword>
<feature type="transmembrane region" description="Helical" evidence="8">
    <location>
        <begin position="72"/>
        <end position="89"/>
    </location>
</feature>
<feature type="transmembrane region" description="Helical" evidence="8">
    <location>
        <begin position="35"/>
        <end position="52"/>
    </location>
</feature>
<dbReference type="PANTHER" id="PTHR23515">
    <property type="entry name" value="HIGH-AFFINITY NITRATE TRANSPORTER 2.3"/>
    <property type="match status" value="1"/>
</dbReference>
<dbReference type="GO" id="GO:0015112">
    <property type="term" value="F:nitrate transmembrane transporter activity"/>
    <property type="evidence" value="ECO:0007669"/>
    <property type="project" value="UniProtKB-UniRule"/>
</dbReference>
<accession>A0A3N4HFN0</accession>
<comment type="subcellular location">
    <subcellularLocation>
        <location evidence="8">Cell membrane</location>
        <topology evidence="8">Multi-pass membrane protein</topology>
    </subcellularLocation>
    <subcellularLocation>
        <location evidence="1">Membrane</location>
        <topology evidence="1">Multi-pass membrane protein</topology>
    </subcellularLocation>
</comment>
<dbReference type="InterPro" id="IPR036259">
    <property type="entry name" value="MFS_trans_sf"/>
</dbReference>
<dbReference type="Gene3D" id="1.20.1250.20">
    <property type="entry name" value="MFS general substrate transporter like domains"/>
    <property type="match status" value="2"/>
</dbReference>
<evidence type="ECO:0000256" key="5">
    <source>
        <dbReference type="ARBA" id="ARBA00022989"/>
    </source>
</evidence>
<dbReference type="AlphaFoldDB" id="A0A3N4HFN0"/>
<dbReference type="InterPro" id="IPR020846">
    <property type="entry name" value="MFS_dom"/>
</dbReference>
<evidence type="ECO:0000256" key="3">
    <source>
        <dbReference type="ARBA" id="ARBA00022448"/>
    </source>
</evidence>
<keyword evidence="6 8" id="KW-0534">Nitrate assimilation</keyword>
<dbReference type="InterPro" id="IPR011701">
    <property type="entry name" value="MFS"/>
</dbReference>
<dbReference type="GO" id="GO:0042128">
    <property type="term" value="P:nitrate assimilation"/>
    <property type="evidence" value="ECO:0007669"/>
    <property type="project" value="UniProtKB-UniRule"/>
</dbReference>